<dbReference type="GO" id="GO:0061522">
    <property type="term" value="F:1,4-dihydroxy-2-naphthoyl-CoA thioesterase activity"/>
    <property type="evidence" value="ECO:0007669"/>
    <property type="project" value="TreeGrafter"/>
</dbReference>
<dbReference type="Gene3D" id="3.10.129.10">
    <property type="entry name" value="Hotdog Thioesterase"/>
    <property type="match status" value="1"/>
</dbReference>
<dbReference type="EMBL" id="PXNN01000003">
    <property type="protein sequence ID" value="PSF10214.1"/>
    <property type="molecule type" value="Genomic_DNA"/>
</dbReference>
<dbReference type="GO" id="GO:0005829">
    <property type="term" value="C:cytosol"/>
    <property type="evidence" value="ECO:0007669"/>
    <property type="project" value="TreeGrafter"/>
</dbReference>
<evidence type="ECO:0000256" key="2">
    <source>
        <dbReference type="ARBA" id="ARBA00022801"/>
    </source>
</evidence>
<evidence type="ECO:0000313" key="5">
    <source>
        <dbReference type="Proteomes" id="UP000238385"/>
    </source>
</evidence>
<dbReference type="PANTHER" id="PTHR43240:SF5">
    <property type="entry name" value="1,4-DIHYDROXY-2-NAPHTHOYL-COA THIOESTERASE 1"/>
    <property type="match status" value="1"/>
</dbReference>
<comment type="similarity">
    <text evidence="1">Belongs to the thioesterase PaaI family.</text>
</comment>
<protein>
    <submittedName>
        <fullName evidence="4">Esterase</fullName>
    </submittedName>
</protein>
<dbReference type="Proteomes" id="UP000238385">
    <property type="component" value="Unassembled WGS sequence"/>
</dbReference>
<dbReference type="InterPro" id="IPR003736">
    <property type="entry name" value="PAAI_dom"/>
</dbReference>
<dbReference type="InterPro" id="IPR029069">
    <property type="entry name" value="HotDog_dom_sf"/>
</dbReference>
<reference evidence="4 5" key="1">
    <citation type="submission" date="2018-03" db="EMBL/GenBank/DDBJ databases">
        <title>Marinobacter brunus sp. nov., a marine bacterium of Gamma-proteobacteria isolated from the surface seawater of the South China Sea.</title>
        <authorList>
            <person name="Cheng H."/>
            <person name="Wu Y.-H."/>
            <person name="Xamxidin M."/>
            <person name="Xu X.-W."/>
        </authorList>
    </citation>
    <scope>NUCLEOTIDE SEQUENCE [LARGE SCALE GENOMIC DNA]</scope>
    <source>
        <strain evidence="4 5">JCM 30472</strain>
    </source>
</reference>
<sequence length="142" mass="15328">MSIWTVSPNLEQMTEASKNTAVSHMGIEYLEIGDDYVTGRMPVDSRTVQPFGILHGGSSVLLAETLGSMAANCCLKDKGTVAVGLDINANHIRPVTGGWVYATARPQHIGGTTQVWEIRLENEQGKLTCISRLTMAVTKRPG</sequence>
<evidence type="ECO:0000259" key="3">
    <source>
        <dbReference type="Pfam" id="PF03061"/>
    </source>
</evidence>
<dbReference type="RefSeq" id="WP_106670001.1">
    <property type="nucleotide sequence ID" value="NZ_BMFE01000001.1"/>
</dbReference>
<comment type="caution">
    <text evidence="4">The sequence shown here is derived from an EMBL/GenBank/DDBJ whole genome shotgun (WGS) entry which is preliminary data.</text>
</comment>
<dbReference type="SUPFAM" id="SSF54637">
    <property type="entry name" value="Thioesterase/thiol ester dehydrase-isomerase"/>
    <property type="match status" value="1"/>
</dbReference>
<dbReference type="PANTHER" id="PTHR43240">
    <property type="entry name" value="1,4-DIHYDROXY-2-NAPHTHOYL-COA THIOESTERASE 1"/>
    <property type="match status" value="1"/>
</dbReference>
<dbReference type="OrthoDB" id="9798208at2"/>
<feature type="domain" description="Thioesterase" evidence="3">
    <location>
        <begin position="51"/>
        <end position="129"/>
    </location>
</feature>
<proteinExistence type="inferred from homology"/>
<dbReference type="InterPro" id="IPR006683">
    <property type="entry name" value="Thioestr_dom"/>
</dbReference>
<dbReference type="CDD" id="cd03443">
    <property type="entry name" value="PaaI_thioesterase"/>
    <property type="match status" value="1"/>
</dbReference>
<dbReference type="Pfam" id="PF03061">
    <property type="entry name" value="4HBT"/>
    <property type="match status" value="1"/>
</dbReference>
<name>A0A2T1KJ92_9GAMM</name>
<keyword evidence="2" id="KW-0378">Hydrolase</keyword>
<keyword evidence="5" id="KW-1185">Reference proteome</keyword>
<accession>A0A2T1KJ92</accession>
<evidence type="ECO:0000313" key="4">
    <source>
        <dbReference type="EMBL" id="PSF10214.1"/>
    </source>
</evidence>
<dbReference type="NCBIfam" id="TIGR00369">
    <property type="entry name" value="unchar_dom_1"/>
    <property type="match status" value="1"/>
</dbReference>
<evidence type="ECO:0000256" key="1">
    <source>
        <dbReference type="ARBA" id="ARBA00008324"/>
    </source>
</evidence>
<organism evidence="4 5">
    <name type="scientific">Marinobacter halophilus</name>
    <dbReference type="NCBI Taxonomy" id="1323740"/>
    <lineage>
        <taxon>Bacteria</taxon>
        <taxon>Pseudomonadati</taxon>
        <taxon>Pseudomonadota</taxon>
        <taxon>Gammaproteobacteria</taxon>
        <taxon>Pseudomonadales</taxon>
        <taxon>Marinobacteraceae</taxon>
        <taxon>Marinobacter</taxon>
    </lineage>
</organism>
<gene>
    <name evidence="4" type="ORF">C7H08_01550</name>
</gene>
<dbReference type="AlphaFoldDB" id="A0A2T1KJ92"/>